<evidence type="ECO:0000256" key="5">
    <source>
        <dbReference type="ARBA" id="ARBA00023204"/>
    </source>
</evidence>
<keyword evidence="2 6" id="KW-0227">DNA damage</keyword>
<dbReference type="InterPro" id="IPR001943">
    <property type="entry name" value="UVR_dom"/>
</dbReference>
<dbReference type="FunFam" id="3.40.1440.10:FF:000001">
    <property type="entry name" value="UvrABC system protein C"/>
    <property type="match status" value="1"/>
</dbReference>
<dbReference type="GO" id="GO:0005737">
    <property type="term" value="C:cytoplasm"/>
    <property type="evidence" value="ECO:0007669"/>
    <property type="project" value="UniProtKB-SubCell"/>
</dbReference>
<dbReference type="SUPFAM" id="SSF46600">
    <property type="entry name" value="C-terminal UvrC-binding domain of UvrB"/>
    <property type="match status" value="1"/>
</dbReference>
<dbReference type="PROSITE" id="PS50165">
    <property type="entry name" value="UVRC"/>
    <property type="match status" value="1"/>
</dbReference>
<comment type="caution">
    <text evidence="11">The sequence shown here is derived from an EMBL/GenBank/DDBJ whole genome shotgun (WGS) entry which is preliminary data.</text>
</comment>
<protein>
    <recommendedName>
        <fullName evidence="6">UvrABC system protein C</fullName>
        <shortName evidence="6">Protein UvrC</shortName>
    </recommendedName>
    <alternativeName>
        <fullName evidence="6">Excinuclease ABC subunit C</fullName>
    </alternativeName>
</protein>
<dbReference type="Gene3D" id="3.40.1440.10">
    <property type="entry name" value="GIY-YIG endonuclease"/>
    <property type="match status" value="1"/>
</dbReference>
<evidence type="ECO:0000256" key="3">
    <source>
        <dbReference type="ARBA" id="ARBA00022769"/>
    </source>
</evidence>
<evidence type="ECO:0000259" key="10">
    <source>
        <dbReference type="PROSITE" id="PS50165"/>
    </source>
</evidence>
<dbReference type="Proteomes" id="UP000614410">
    <property type="component" value="Unassembled WGS sequence"/>
</dbReference>
<organism evidence="11 12">
    <name type="scientific">Candidatus Amunia macphersoniae</name>
    <dbReference type="NCBI Taxonomy" id="3127014"/>
    <lineage>
        <taxon>Bacteria</taxon>
        <taxon>Bacillati</taxon>
        <taxon>Candidatus Dormiibacterota</taxon>
        <taxon>Candidatus Dormibacteria</taxon>
        <taxon>Candidatus Aeolococcales</taxon>
        <taxon>Candidatus Aeolococcaceae</taxon>
        <taxon>Candidatus Amunia</taxon>
    </lineage>
</organism>
<dbReference type="PANTHER" id="PTHR30562:SF1">
    <property type="entry name" value="UVRABC SYSTEM PROTEIN C"/>
    <property type="match status" value="1"/>
</dbReference>
<dbReference type="GO" id="GO:0009380">
    <property type="term" value="C:excinuclease repair complex"/>
    <property type="evidence" value="ECO:0007669"/>
    <property type="project" value="InterPro"/>
</dbReference>
<evidence type="ECO:0000256" key="2">
    <source>
        <dbReference type="ARBA" id="ARBA00022763"/>
    </source>
</evidence>
<sequence>MSTQTVTRRARLVDNADLLRARLRAAPTGAGVYVMRDLEGRVAYVGKSASLRSRLRSYFTGVDSLPTRTRTLVERVFDFEVIDCASEREALILENSLIKQYRPRYNVRLKDDKSYLYLKIPKPGSGPLHAPGTAREQLRAPRGEGGVRATEFPRPYYTRRMIRDGARYFGPYTSAQSLRTTVKSLRTIFPFRTCSDEIFARGRVCLDYHIKRCSGPCERRIDGADYATLLDQVELFMQGRSAALEDQLRSQMEDAAGNLDFELAARFRDRLRAIDRIAQRQSMLTGSRADEDCVAVALEGGRAMVALLSVRSGRVMAMETHELEGVTDLGPGECLSGFVPQYYGNAPTVPRTVMVSDAIEDATVVEEFLAEQRDGPVTLQHAQRGRPRELIDQARATALSALRQRRIVDDFDAERTESLLVDLAERLRLSGPPRRIECYDISNTMGTNSVGSMIVFEDGVPRPAHYRHFGIRTVEGSDDFASMEETLRRRFARLLKLRAEGATVGDIPVDDPAGSNGAQRRVEAGRASGASSGDDSFGILPDLVLIDGGKGQLNAAHRVLREAGLTDVAIFGLAKRNEELFSPGVARPTIIEKDSPTLFLVQRVRDEAHRFAITHHRARRAKTALRSRLDSVPGLGPVRKRALLRRFGSIDGIRAATVDELVETVPHAVALSIKELL</sequence>
<dbReference type="InterPro" id="IPR035901">
    <property type="entry name" value="GIY-YIG_endonuc_sf"/>
</dbReference>
<feature type="domain" description="GIY-YIG" evidence="9">
    <location>
        <begin position="28"/>
        <end position="107"/>
    </location>
</feature>
<feature type="region of interest" description="Disordered" evidence="7">
    <location>
        <begin position="127"/>
        <end position="150"/>
    </location>
</feature>
<dbReference type="Gene3D" id="4.10.860.10">
    <property type="entry name" value="UVR domain"/>
    <property type="match status" value="1"/>
</dbReference>
<accession>A0A934NFV5</accession>
<comment type="function">
    <text evidence="6">The UvrABC repair system catalyzes the recognition and processing of DNA lesions. UvrC both incises the 5' and 3' sides of the lesion. The N-terminal half is responsible for the 3' incision and the C-terminal half is responsible for the 5' incision.</text>
</comment>
<dbReference type="PROSITE" id="PS50151">
    <property type="entry name" value="UVR"/>
    <property type="match status" value="1"/>
</dbReference>
<dbReference type="GO" id="GO:0006289">
    <property type="term" value="P:nucleotide-excision repair"/>
    <property type="evidence" value="ECO:0007669"/>
    <property type="project" value="UniProtKB-UniRule"/>
</dbReference>
<feature type="region of interest" description="Disordered" evidence="7">
    <location>
        <begin position="506"/>
        <end position="533"/>
    </location>
</feature>
<name>A0A934NFV5_9BACT</name>
<evidence type="ECO:0000256" key="4">
    <source>
        <dbReference type="ARBA" id="ARBA00022881"/>
    </source>
</evidence>
<comment type="similarity">
    <text evidence="6">Belongs to the UvrC family.</text>
</comment>
<keyword evidence="1 6" id="KW-0963">Cytoplasm</keyword>
<dbReference type="GO" id="GO:0003677">
    <property type="term" value="F:DNA binding"/>
    <property type="evidence" value="ECO:0007669"/>
    <property type="project" value="UniProtKB-UniRule"/>
</dbReference>
<keyword evidence="5 6" id="KW-0234">DNA repair</keyword>
<feature type="domain" description="UvrC family homology region profile" evidence="10">
    <location>
        <begin position="294"/>
        <end position="560"/>
    </location>
</feature>
<dbReference type="InterPro" id="IPR050066">
    <property type="entry name" value="UvrABC_protein_C"/>
</dbReference>
<dbReference type="GO" id="GO:0009432">
    <property type="term" value="P:SOS response"/>
    <property type="evidence" value="ECO:0007669"/>
    <property type="project" value="UniProtKB-UniRule"/>
</dbReference>
<dbReference type="HAMAP" id="MF_00203">
    <property type="entry name" value="UvrC"/>
    <property type="match status" value="1"/>
</dbReference>
<keyword evidence="3 6" id="KW-0228">DNA excision</keyword>
<feature type="domain" description="UVR" evidence="8">
    <location>
        <begin position="242"/>
        <end position="277"/>
    </location>
</feature>
<dbReference type="Pfam" id="PF01541">
    <property type="entry name" value="GIY-YIG"/>
    <property type="match status" value="1"/>
</dbReference>
<evidence type="ECO:0000259" key="9">
    <source>
        <dbReference type="PROSITE" id="PS50164"/>
    </source>
</evidence>
<dbReference type="InterPro" id="IPR038476">
    <property type="entry name" value="UvrC_RNase_H_dom_sf"/>
</dbReference>
<dbReference type="InterPro" id="IPR001162">
    <property type="entry name" value="UvrC_RNase_H_dom"/>
</dbReference>
<evidence type="ECO:0000313" key="12">
    <source>
        <dbReference type="Proteomes" id="UP000614410"/>
    </source>
</evidence>
<keyword evidence="6" id="KW-0742">SOS response</keyword>
<dbReference type="Gene3D" id="3.30.420.340">
    <property type="entry name" value="UvrC, RNAse H endonuclease domain"/>
    <property type="match status" value="1"/>
</dbReference>
<evidence type="ECO:0000313" key="11">
    <source>
        <dbReference type="EMBL" id="MBJ7610448.1"/>
    </source>
</evidence>
<evidence type="ECO:0000256" key="6">
    <source>
        <dbReference type="HAMAP-Rule" id="MF_00203"/>
    </source>
</evidence>
<reference evidence="11 12" key="1">
    <citation type="submission" date="2020-10" db="EMBL/GenBank/DDBJ databases">
        <title>Ca. Dormibacterota MAGs.</title>
        <authorList>
            <person name="Montgomery K."/>
        </authorList>
    </citation>
    <scope>NUCLEOTIDE SEQUENCE [LARGE SCALE GENOMIC DNA]</scope>
    <source>
        <strain evidence="11">Mitchell_Peninsula_5</strain>
    </source>
</reference>
<dbReference type="EMBL" id="JAEKNN010000062">
    <property type="protein sequence ID" value="MBJ7610448.1"/>
    <property type="molecule type" value="Genomic_DNA"/>
</dbReference>
<dbReference type="GO" id="GO:0009381">
    <property type="term" value="F:excinuclease ABC activity"/>
    <property type="evidence" value="ECO:0007669"/>
    <property type="project" value="UniProtKB-UniRule"/>
</dbReference>
<gene>
    <name evidence="6 11" type="primary">uvrC</name>
    <name evidence="11" type="ORF">JF887_13600</name>
</gene>
<dbReference type="SMART" id="SM00465">
    <property type="entry name" value="GIYc"/>
    <property type="match status" value="1"/>
</dbReference>
<proteinExistence type="inferred from homology"/>
<dbReference type="Pfam" id="PF22920">
    <property type="entry name" value="UvrC_RNaseH"/>
    <property type="match status" value="1"/>
</dbReference>
<keyword evidence="4 6" id="KW-0267">Excision nuclease</keyword>
<dbReference type="Pfam" id="PF02151">
    <property type="entry name" value="UVR"/>
    <property type="match status" value="1"/>
</dbReference>
<dbReference type="Pfam" id="PF08459">
    <property type="entry name" value="UvrC_RNaseH_dom"/>
    <property type="match status" value="1"/>
</dbReference>
<dbReference type="InterPro" id="IPR047296">
    <property type="entry name" value="GIY-YIG_UvrC_Cho"/>
</dbReference>
<dbReference type="Gene3D" id="1.10.150.20">
    <property type="entry name" value="5' to 3' exonuclease, C-terminal subdomain"/>
    <property type="match status" value="1"/>
</dbReference>
<dbReference type="PANTHER" id="PTHR30562">
    <property type="entry name" value="UVRC/OXIDOREDUCTASE"/>
    <property type="match status" value="1"/>
</dbReference>
<dbReference type="PROSITE" id="PS50164">
    <property type="entry name" value="GIY_YIG"/>
    <property type="match status" value="1"/>
</dbReference>
<dbReference type="Pfam" id="PF14520">
    <property type="entry name" value="HHH_5"/>
    <property type="match status" value="1"/>
</dbReference>
<comment type="subunit">
    <text evidence="6">Interacts with UvrB in an incision complex.</text>
</comment>
<dbReference type="CDD" id="cd10434">
    <property type="entry name" value="GIY-YIG_UvrC_Cho"/>
    <property type="match status" value="1"/>
</dbReference>
<dbReference type="InterPro" id="IPR000305">
    <property type="entry name" value="GIY-YIG_endonuc"/>
</dbReference>
<evidence type="ECO:0000259" key="8">
    <source>
        <dbReference type="PROSITE" id="PS50151"/>
    </source>
</evidence>
<dbReference type="InterPro" id="IPR010994">
    <property type="entry name" value="RuvA_2-like"/>
</dbReference>
<evidence type="ECO:0000256" key="1">
    <source>
        <dbReference type="ARBA" id="ARBA00022490"/>
    </source>
</evidence>
<dbReference type="SUPFAM" id="SSF47781">
    <property type="entry name" value="RuvA domain 2-like"/>
    <property type="match status" value="1"/>
</dbReference>
<dbReference type="InterPro" id="IPR004791">
    <property type="entry name" value="UvrC"/>
</dbReference>
<comment type="subcellular location">
    <subcellularLocation>
        <location evidence="6">Cytoplasm</location>
    </subcellularLocation>
</comment>
<dbReference type="SUPFAM" id="SSF82771">
    <property type="entry name" value="GIY-YIG endonuclease"/>
    <property type="match status" value="1"/>
</dbReference>
<dbReference type="AlphaFoldDB" id="A0A934NFV5"/>
<dbReference type="InterPro" id="IPR036876">
    <property type="entry name" value="UVR_dom_sf"/>
</dbReference>
<evidence type="ECO:0000256" key="7">
    <source>
        <dbReference type="SAM" id="MobiDB-lite"/>
    </source>
</evidence>